<keyword evidence="6" id="KW-1185">Reference proteome</keyword>
<dbReference type="GO" id="GO:0006355">
    <property type="term" value="P:regulation of DNA-templated transcription"/>
    <property type="evidence" value="ECO:0007669"/>
    <property type="project" value="TreeGrafter"/>
</dbReference>
<reference evidence="5" key="1">
    <citation type="thesis" date="2020" institute="ProQuest LLC" country="789 East Eisenhower Parkway, Ann Arbor, MI, USA">
        <title>Comparative Genomics and Chromosome Evolution.</title>
        <authorList>
            <person name="Mudd A.B."/>
        </authorList>
    </citation>
    <scope>NUCLEOTIDE SEQUENCE</scope>
    <source>
        <strain evidence="5">Female2</strain>
        <tissue evidence="5">Blood</tissue>
    </source>
</reference>
<proteinExistence type="predicted"/>
<evidence type="ECO:0000313" key="5">
    <source>
        <dbReference type="EMBL" id="KAG8431113.1"/>
    </source>
</evidence>
<dbReference type="OrthoDB" id="6257037at2759"/>
<evidence type="ECO:0000256" key="1">
    <source>
        <dbReference type="ARBA" id="ARBA00023015"/>
    </source>
</evidence>
<dbReference type="PANTHER" id="PTHR16088:SF3">
    <property type="entry name" value="GON-4-LIKE PROTEIN"/>
    <property type="match status" value="1"/>
</dbReference>
<name>A0A8T2IGY2_9PIPI</name>
<protein>
    <submittedName>
        <fullName evidence="5">Uncharacterized protein</fullName>
    </submittedName>
</protein>
<dbReference type="GO" id="GO:0005634">
    <property type="term" value="C:nucleus"/>
    <property type="evidence" value="ECO:0007669"/>
    <property type="project" value="TreeGrafter"/>
</dbReference>
<dbReference type="GO" id="GO:0003712">
    <property type="term" value="F:transcription coregulator activity"/>
    <property type="evidence" value="ECO:0007669"/>
    <property type="project" value="TreeGrafter"/>
</dbReference>
<comment type="caution">
    <text evidence="5">The sequence shown here is derived from an EMBL/GenBank/DDBJ whole genome shotgun (WGS) entry which is preliminary data.</text>
</comment>
<dbReference type="PANTHER" id="PTHR16088">
    <property type="entry name" value="YY1 ASSOCIATED PROTEIN-RELATED"/>
    <property type="match status" value="1"/>
</dbReference>
<gene>
    <name evidence="5" type="ORF">GDO86_019398</name>
</gene>
<dbReference type="AlphaFoldDB" id="A0A8T2IGY2"/>
<sequence>QHVQLLTQVHLLSSQIPLLSQQADTARMFLMELCSFAEKSTMCHRLSNPEFQTMFETRNLGEALQLLSEFHGQIPQFEDESKPLKKNVHEFQSLPRQVAWIMATRPLFMYPELLPGCSLKAKGPRDRVFFTKAEDNLLALGLKHFEGTDYYKPLISKYLVTAKTAHQLTIRIKNLTMKKTPDNIIKFYKQTKALPIMFKCCDDVPPQDARAPIEREKHRLPFWLKSNLGNIEAALEKTKMDARESDANNLRSPYPLIIPPDLVLDLKPMPSRFPRKAWRQKRPSILKPLLIRPTSSSNTNSLPKTMTKMPLSEPFPIGLYARLPNLIPMQNVMGIQPVDIPEQRSSQVMVAPVPITPAKVIQPSILTQKARKPLLCGVSRRRTLAGTPAFKSAPLIHPAPVIFAVPSTSVKLVSLGSACGVIQPVNAGTGVPISTVLLNPASLSLTPNVVSSPMMEPYRAEHKTLVTKHHVQDAEPLEDEQDCVSIAVKVEVAERLRVDNEPPRIVASNCEIKKCGKFSPDQGESIGSCNIHVFQVPKSPDVQRLDIGSDSVKTEPQEGLHVISHQGPDTKGEQVPVGEPTTLESVLPAFQDQLRPQGLGQLDLTLVKEPMKEEDENVSNPSLAQMEDPVEIAGSEEAPGGEQRFAEEEAQYHDTADPGESPKNTSSSTDGDVDVNSPAGTHPDSSSPSGRLESGNDKDGPEEEEEEDFDDLTQDEDEEEMSSASEESVLSVPELQETMEKLTWLASERRLSQEGDSEENSQEENSEQEEEEEEEGEEGIERSAQKEKEMTDEVTEGRTETAPSNLCDPVPAPVETSTAPTGERRRGGSRGPGSHRVRNRRGRTRTNKDASKLLLLYDENILAKDPLREQKDMAFAQSYLNRDVNGTGVITWAKAGLNTVTITPHPWGLDSSSNVELTVKTREELKGLSKVPCFKHVWNSGWTVDDTLWISPQSCTVPSVIRGSGYHNEGGAGTPRGKDTDSEIEREGSNQKMLAFKCYIRSDWLVQN</sequence>
<feature type="compositionally biased region" description="Basic and acidic residues" evidence="4">
    <location>
        <begin position="779"/>
        <end position="799"/>
    </location>
</feature>
<feature type="compositionally biased region" description="Basic residues" evidence="4">
    <location>
        <begin position="833"/>
        <end position="845"/>
    </location>
</feature>
<accession>A0A8T2IGY2</accession>
<feature type="compositionally biased region" description="Basic and acidic residues" evidence="4">
    <location>
        <begin position="644"/>
        <end position="656"/>
    </location>
</feature>
<evidence type="ECO:0000256" key="2">
    <source>
        <dbReference type="ARBA" id="ARBA00023163"/>
    </source>
</evidence>
<keyword evidence="3" id="KW-0539">Nucleus</keyword>
<evidence type="ECO:0000256" key="4">
    <source>
        <dbReference type="SAM" id="MobiDB-lite"/>
    </source>
</evidence>
<dbReference type="EMBL" id="JAACNH010000361">
    <property type="protein sequence ID" value="KAG8431113.1"/>
    <property type="molecule type" value="Genomic_DNA"/>
</dbReference>
<feature type="region of interest" description="Disordered" evidence="4">
    <location>
        <begin position="964"/>
        <end position="987"/>
    </location>
</feature>
<dbReference type="Proteomes" id="UP000812440">
    <property type="component" value="Unassembled WGS sequence"/>
</dbReference>
<evidence type="ECO:0000313" key="6">
    <source>
        <dbReference type="Proteomes" id="UP000812440"/>
    </source>
</evidence>
<evidence type="ECO:0000256" key="3">
    <source>
        <dbReference type="ARBA" id="ARBA00023242"/>
    </source>
</evidence>
<feature type="compositionally biased region" description="Acidic residues" evidence="4">
    <location>
        <begin position="700"/>
        <end position="721"/>
    </location>
</feature>
<feature type="compositionally biased region" description="Acidic residues" evidence="4">
    <location>
        <begin position="755"/>
        <end position="778"/>
    </location>
</feature>
<feature type="non-terminal residue" evidence="5">
    <location>
        <position position="1008"/>
    </location>
</feature>
<keyword evidence="2" id="KW-0804">Transcription</keyword>
<feature type="compositionally biased region" description="Low complexity" evidence="4">
    <location>
        <begin position="722"/>
        <end position="736"/>
    </location>
</feature>
<keyword evidence="1" id="KW-0805">Transcription regulation</keyword>
<feature type="compositionally biased region" description="Basic and acidic residues" evidence="4">
    <location>
        <begin position="976"/>
        <end position="987"/>
    </location>
</feature>
<dbReference type="InterPro" id="IPR052435">
    <property type="entry name" value="YY1-Transcr_Regul"/>
</dbReference>
<feature type="region of interest" description="Disordered" evidence="4">
    <location>
        <begin position="635"/>
        <end position="845"/>
    </location>
</feature>
<organism evidence="5 6">
    <name type="scientific">Hymenochirus boettgeri</name>
    <name type="common">Congo dwarf clawed frog</name>
    <dbReference type="NCBI Taxonomy" id="247094"/>
    <lineage>
        <taxon>Eukaryota</taxon>
        <taxon>Metazoa</taxon>
        <taxon>Chordata</taxon>
        <taxon>Craniata</taxon>
        <taxon>Vertebrata</taxon>
        <taxon>Euteleostomi</taxon>
        <taxon>Amphibia</taxon>
        <taxon>Batrachia</taxon>
        <taxon>Anura</taxon>
        <taxon>Pipoidea</taxon>
        <taxon>Pipidae</taxon>
        <taxon>Pipinae</taxon>
        <taxon>Hymenochirus</taxon>
    </lineage>
</organism>